<feature type="compositionally biased region" description="Low complexity" evidence="15">
    <location>
        <begin position="606"/>
        <end position="628"/>
    </location>
</feature>
<feature type="compositionally biased region" description="Polar residues" evidence="15">
    <location>
        <begin position="1206"/>
        <end position="1251"/>
    </location>
</feature>
<keyword evidence="5" id="KW-0963">Cytoplasm</keyword>
<feature type="region of interest" description="Disordered" evidence="15">
    <location>
        <begin position="968"/>
        <end position="996"/>
    </location>
</feature>
<evidence type="ECO:0000313" key="17">
    <source>
        <dbReference type="EMBL" id="KAK2571439.1"/>
    </source>
</evidence>
<keyword evidence="11" id="KW-0175">Coiled coil</keyword>
<feature type="compositionally biased region" description="Low complexity" evidence="15">
    <location>
        <begin position="584"/>
        <end position="599"/>
    </location>
</feature>
<keyword evidence="7" id="KW-0808">Transferase</keyword>
<dbReference type="InterPro" id="IPR008271">
    <property type="entry name" value="Ser/Thr_kinase_AS"/>
</dbReference>
<feature type="region of interest" description="Disordered" evidence="15">
    <location>
        <begin position="797"/>
        <end position="939"/>
    </location>
</feature>
<feature type="region of interest" description="Disordered" evidence="15">
    <location>
        <begin position="439"/>
        <end position="508"/>
    </location>
</feature>
<feature type="compositionally biased region" description="Low complexity" evidence="15">
    <location>
        <begin position="1168"/>
        <end position="1179"/>
    </location>
</feature>
<feature type="compositionally biased region" description="Basic and acidic residues" evidence="15">
    <location>
        <begin position="1296"/>
        <end position="1306"/>
    </location>
</feature>
<keyword evidence="10" id="KW-0067">ATP-binding</keyword>
<dbReference type="InterPro" id="IPR024678">
    <property type="entry name" value="Kinase_OSR1/WNK_CCT"/>
</dbReference>
<dbReference type="Pfam" id="PF00069">
    <property type="entry name" value="Pkinase"/>
    <property type="match status" value="1"/>
</dbReference>
<feature type="compositionally biased region" description="Basic and acidic residues" evidence="15">
    <location>
        <begin position="670"/>
        <end position="687"/>
    </location>
</feature>
<dbReference type="CDD" id="cd13983">
    <property type="entry name" value="STKc_WNK"/>
    <property type="match status" value="1"/>
</dbReference>
<evidence type="ECO:0000256" key="11">
    <source>
        <dbReference type="ARBA" id="ARBA00023054"/>
    </source>
</evidence>
<feature type="compositionally biased region" description="Low complexity" evidence="15">
    <location>
        <begin position="814"/>
        <end position="826"/>
    </location>
</feature>
<dbReference type="PROSITE" id="PS00108">
    <property type="entry name" value="PROTEIN_KINASE_ST"/>
    <property type="match status" value="1"/>
</dbReference>
<dbReference type="GO" id="GO:0006884">
    <property type="term" value="P:cell volume homeostasis"/>
    <property type="evidence" value="ECO:0007669"/>
    <property type="project" value="UniProtKB-ARBA"/>
</dbReference>
<evidence type="ECO:0000256" key="12">
    <source>
        <dbReference type="ARBA" id="ARBA00047899"/>
    </source>
</evidence>
<keyword evidence="6" id="KW-0723">Serine/threonine-protein kinase</keyword>
<sequence length="1639" mass="179343">MESQADEFPNDEPTKPMKHVQFKLNDDDESKFIEPPLLDFAAKVASKGEIREKTVELEAEEKAVSASPDGRFLKFDIEVGRGSFKTVYKGLDTETGVAVAWCELQDKYSKAERARFKEEAEMLKQLQHPNIVKFHDSWETRLPNKDKKRVILVTELMTSGTLKTYLKRFKGVKEKILKSWSRQILKGLLFLHTRTPPIIHRDLKCDNIFINGTTGLVKIGDLGLATLKKSSFAKSVIGTPEFMAPEMYEEHYDESVDVYAFGMCMLEMTTLEYPYMECQNPAQIYRRVVSGIKPESLDKVCSKEIRQIIEGCTKAKMDERYTIKEMINHPFFQEDSGVKVNLVEAEPGGDADTTKPAGTVKLLLQLEDPKKRKDKHKENEGIEFDFNLGKDQPEKVTQELLIQVRQGFIYDEDQKAVTKSIRDRISQVMLNRRNIKRELSGEEKKEKEKMEGDEQAIKTEWDENDKEASPLTSEAPKEKEDKEDKEGITELDLSADAPLTSQNTLEGKSVIDHTMSRLEGIAECSHSPHESIDVQVVPVTQQIIETTEKRPSSVSEEVSPDLTSGTDLTASEITSPPEEGEALPSSTITTSTETIPAASLPEPAYTSPSLASNSSSLSSTTVASTTANDLPSVSMPVSTSSGNVSAAVSILSSASSSSSVLSHSLSASSAEKKDKTGTKPAKKERLPRIQLKKIEGSAEGPVVECSFDTYKNNRIIFKFGLDEDEPDEVAENMIDAGHLQEVNKQLFEEMVQKVIAEAKEAMHKMGQKQPGGDTSGDRPVLDSQISSESITIGAVAQQSLESPNPREVPFFEDSTATAKTESTSSVTDRHDSISGASHLDEKLSVLSDQKPSSPEKCPASESSKLDEKAKQPVVLNPVSQQQQVSQLQDGGQVSAERLGSEPAALQQNSTTVQPAATESAAQDGGINGENKTIDCIPAPEMSSAVETRKRFTVKKVEDPVVNNFSSSEVKLGKSPMEPIVSGTSDSNPGPTSANEVALEDSNNVTQYIHTEPEIKMDMVEEIFLPDKKSAAPGVEQTCSGDIQKSSADITSAAVSSVESSQADTDVESAKDDIEQQQVKSSRTFQSHMPSNVFVPVDNSNSEEQILLRDTKFEAGLSSEELHCERLKAESVDSLDDDQTTSAVAAKLPGAPLSACEFVQGRFIVSVSSSRPETPSSDTSEQAKPPIQPVEITLQDVANKVGIDSAPSLTPSSSMESLNSVGSQQGGHLTHPVSGSPQTIMTETQNASSQMGSKEAPARKNSGHSDGLSDTVKLVKLEGEQGKQTNEQRKVPTKSRLPSDFEHRLHISLDLSPEEEEELKKLRARQRKEKEELEKKHEKELITFKKKVECRKQRQQQQRAQQQQQQLKDAYQAQMKKEKLKEQQQHQQQGAPAQHQGVARLKSNLDETANEQQMLDHSKSNGCTSGSSSDTAPVGSNSHSKKTFSGIDKEIEQLAQFESKTKKKPSSSVVQTRQAGQQPAGKPEIKLSLNQIKVNQQTSKPTTPSTAVAHTARNGQQTSVPQQPIATFTGTRNPSFSNIQASQGAQVPVSSYSGTVISSPWPSGPDSVPSWNSGVEEHQWGTQVAEPQSPWSSVPVTVNSGANATGQFVVRMPQPFVSAGNVAGQQFVVPPAPHQQMPHR</sequence>
<dbReference type="Pfam" id="PF12202">
    <property type="entry name" value="OSR1_C"/>
    <property type="match status" value="1"/>
</dbReference>
<evidence type="ECO:0000256" key="3">
    <source>
        <dbReference type="ARBA" id="ARBA00012513"/>
    </source>
</evidence>
<dbReference type="Gene3D" id="3.10.20.90">
    <property type="entry name" value="Phosphatidylinositol 3-kinase Catalytic Subunit, Chain A, domain 1"/>
    <property type="match status" value="2"/>
</dbReference>
<feature type="region of interest" description="Disordered" evidence="15">
    <location>
        <begin position="662"/>
        <end position="687"/>
    </location>
</feature>
<dbReference type="InterPro" id="IPR000719">
    <property type="entry name" value="Prot_kinase_dom"/>
</dbReference>
<dbReference type="Gene3D" id="1.10.510.10">
    <property type="entry name" value="Transferase(Phosphotransferase) domain 1"/>
    <property type="match status" value="1"/>
</dbReference>
<feature type="domain" description="Protein kinase" evidence="16">
    <location>
        <begin position="73"/>
        <end position="332"/>
    </location>
</feature>
<evidence type="ECO:0000256" key="8">
    <source>
        <dbReference type="ARBA" id="ARBA00022741"/>
    </source>
</evidence>
<reference evidence="17" key="2">
    <citation type="journal article" date="2023" name="Science">
        <title>Genomic signatures of disease resistance in endangered staghorn corals.</title>
        <authorList>
            <person name="Vollmer S.V."/>
            <person name="Selwyn J.D."/>
            <person name="Despard B.A."/>
            <person name="Roesel C.L."/>
        </authorList>
    </citation>
    <scope>NUCLEOTIDE SEQUENCE</scope>
    <source>
        <strain evidence="17">K2</strain>
    </source>
</reference>
<feature type="compositionally biased region" description="Low complexity" evidence="15">
    <location>
        <begin position="1354"/>
        <end position="1373"/>
    </location>
</feature>
<feature type="region of interest" description="Disordered" evidence="15">
    <location>
        <begin position="1349"/>
        <end position="1519"/>
    </location>
</feature>
<dbReference type="Gene3D" id="3.30.200.20">
    <property type="entry name" value="Phosphorylase Kinase, domain 1"/>
    <property type="match status" value="1"/>
</dbReference>
<dbReference type="EC" id="2.7.11.1" evidence="3"/>
<comment type="subcellular location">
    <subcellularLocation>
        <location evidence="2">Cytoplasm</location>
    </subcellularLocation>
</comment>
<evidence type="ECO:0000256" key="6">
    <source>
        <dbReference type="ARBA" id="ARBA00022527"/>
    </source>
</evidence>
<evidence type="ECO:0000256" key="7">
    <source>
        <dbReference type="ARBA" id="ARBA00022679"/>
    </source>
</evidence>
<dbReference type="FunFam" id="3.30.200.20:FF:001054">
    <property type="entry name" value="Serine/threonine-protein kinase WNK1"/>
    <property type="match status" value="1"/>
</dbReference>
<comment type="catalytic activity">
    <reaction evidence="12">
        <text>L-threonyl-[protein] + ATP = O-phospho-L-threonyl-[protein] + ADP + H(+)</text>
        <dbReference type="Rhea" id="RHEA:46608"/>
        <dbReference type="Rhea" id="RHEA-COMP:11060"/>
        <dbReference type="Rhea" id="RHEA-COMP:11605"/>
        <dbReference type="ChEBI" id="CHEBI:15378"/>
        <dbReference type="ChEBI" id="CHEBI:30013"/>
        <dbReference type="ChEBI" id="CHEBI:30616"/>
        <dbReference type="ChEBI" id="CHEBI:61977"/>
        <dbReference type="ChEBI" id="CHEBI:456216"/>
        <dbReference type="EC" id="2.7.11.1"/>
    </reaction>
</comment>
<feature type="compositionally biased region" description="Polar residues" evidence="15">
    <location>
        <begin position="552"/>
        <end position="574"/>
    </location>
</feature>
<dbReference type="InterPro" id="IPR050588">
    <property type="entry name" value="WNK_Ser-Thr_kinase"/>
</dbReference>
<dbReference type="PANTHER" id="PTHR13902">
    <property type="entry name" value="SERINE/THREONINE-PROTEIN KINASE WNK WITH NO LYSINE -RELATED"/>
    <property type="match status" value="1"/>
</dbReference>
<dbReference type="GO" id="GO:0071474">
    <property type="term" value="P:cellular hyperosmotic response"/>
    <property type="evidence" value="ECO:0007669"/>
    <property type="project" value="UniProtKB-ARBA"/>
</dbReference>
<dbReference type="SMART" id="SM00220">
    <property type="entry name" value="S_TKc"/>
    <property type="match status" value="1"/>
</dbReference>
<dbReference type="FunFam" id="1.10.510.10:FF:000006">
    <property type="entry name" value="Serine/threonine-protein kinase WNK1 isoform 2"/>
    <property type="match status" value="1"/>
</dbReference>
<keyword evidence="9 17" id="KW-0418">Kinase</keyword>
<organism evidence="17 18">
    <name type="scientific">Acropora cervicornis</name>
    <name type="common">Staghorn coral</name>
    <dbReference type="NCBI Taxonomy" id="6130"/>
    <lineage>
        <taxon>Eukaryota</taxon>
        <taxon>Metazoa</taxon>
        <taxon>Cnidaria</taxon>
        <taxon>Anthozoa</taxon>
        <taxon>Hexacorallia</taxon>
        <taxon>Scleractinia</taxon>
        <taxon>Astrocoeniina</taxon>
        <taxon>Acroporidae</taxon>
        <taxon>Acropora</taxon>
    </lineage>
</organism>
<accession>A0AAD9R1I4</accession>
<evidence type="ECO:0000256" key="2">
    <source>
        <dbReference type="ARBA" id="ARBA00004496"/>
    </source>
</evidence>
<dbReference type="GO" id="GO:0005524">
    <property type="term" value="F:ATP binding"/>
    <property type="evidence" value="ECO:0007669"/>
    <property type="project" value="UniProtKB-KW"/>
</dbReference>
<dbReference type="GO" id="GO:0140693">
    <property type="term" value="F:molecular condensate scaffold activity"/>
    <property type="evidence" value="ECO:0007669"/>
    <property type="project" value="UniProtKB-ARBA"/>
</dbReference>
<feature type="region of interest" description="Disordered" evidence="15">
    <location>
        <begin position="1168"/>
        <end position="1187"/>
    </location>
</feature>
<feature type="compositionally biased region" description="Basic and acidic residues" evidence="15">
    <location>
        <begin position="475"/>
        <end position="488"/>
    </location>
</feature>
<protein>
    <recommendedName>
        <fullName evidence="3">non-specific serine/threonine protein kinase</fullName>
        <ecNumber evidence="3">2.7.11.1</ecNumber>
    </recommendedName>
</protein>
<dbReference type="PROSITE" id="PS50011">
    <property type="entry name" value="PROTEIN_KINASE_DOM"/>
    <property type="match status" value="1"/>
</dbReference>
<feature type="compositionally biased region" description="Basic and acidic residues" evidence="15">
    <location>
        <begin position="439"/>
        <end position="461"/>
    </location>
</feature>
<feature type="region of interest" description="Disordered" evidence="15">
    <location>
        <begin position="545"/>
        <end position="639"/>
    </location>
</feature>
<evidence type="ECO:0000256" key="13">
    <source>
        <dbReference type="ARBA" id="ARBA00048679"/>
    </source>
</evidence>
<evidence type="ECO:0000259" key="16">
    <source>
        <dbReference type="PROSITE" id="PS50011"/>
    </source>
</evidence>
<evidence type="ECO:0000256" key="10">
    <source>
        <dbReference type="ARBA" id="ARBA00022840"/>
    </source>
</evidence>
<keyword evidence="8" id="KW-0547">Nucleotide-binding</keyword>
<gene>
    <name evidence="17" type="ORF">P5673_004034</name>
</gene>
<feature type="compositionally biased region" description="Low complexity" evidence="15">
    <location>
        <begin position="1384"/>
        <end position="1398"/>
    </location>
</feature>
<dbReference type="GO" id="GO:0004674">
    <property type="term" value="F:protein serine/threonine kinase activity"/>
    <property type="evidence" value="ECO:0007669"/>
    <property type="project" value="UniProtKB-KW"/>
</dbReference>
<keyword evidence="18" id="KW-1185">Reference proteome</keyword>
<evidence type="ECO:0000256" key="14">
    <source>
        <dbReference type="ARBA" id="ARBA00061662"/>
    </source>
</evidence>
<comment type="similarity">
    <text evidence="14">Belongs to the protein kinase superfamily. Ser/Thr protein kinase family. WNK subfamily.</text>
</comment>
<proteinExistence type="inferred from homology"/>
<feature type="compositionally biased region" description="Basic and acidic residues" evidence="15">
    <location>
        <begin position="1374"/>
        <end position="1383"/>
    </location>
</feature>
<comment type="caution">
    <text evidence="17">The sequence shown here is derived from an EMBL/GenBank/DDBJ whole genome shotgun (WGS) entry which is preliminary data.</text>
</comment>
<evidence type="ECO:0000256" key="4">
    <source>
        <dbReference type="ARBA" id="ARBA00022473"/>
    </source>
</evidence>
<dbReference type="GO" id="GO:0005737">
    <property type="term" value="C:cytoplasm"/>
    <property type="evidence" value="ECO:0007669"/>
    <property type="project" value="UniProtKB-SubCell"/>
</dbReference>
<evidence type="ECO:0000313" key="18">
    <source>
        <dbReference type="Proteomes" id="UP001249851"/>
    </source>
</evidence>
<feature type="compositionally biased region" description="Polar residues" evidence="15">
    <location>
        <begin position="981"/>
        <end position="996"/>
    </location>
</feature>
<feature type="compositionally biased region" description="Low complexity" evidence="15">
    <location>
        <begin position="871"/>
        <end position="893"/>
    </location>
</feature>
<dbReference type="Proteomes" id="UP001249851">
    <property type="component" value="Unassembled WGS sequence"/>
</dbReference>
<feature type="compositionally biased region" description="Polar residues" evidence="15">
    <location>
        <begin position="905"/>
        <end position="920"/>
    </location>
</feature>
<keyword evidence="4" id="KW-0217">Developmental protein</keyword>
<feature type="compositionally biased region" description="Low complexity" evidence="15">
    <location>
        <begin position="1419"/>
        <end position="1428"/>
    </location>
</feature>
<feature type="compositionally biased region" description="Basic and acidic residues" evidence="15">
    <location>
        <begin position="827"/>
        <end position="843"/>
    </location>
</feature>
<dbReference type="Pfam" id="PF24889">
    <property type="entry name" value="CCTL2_WNK"/>
    <property type="match status" value="1"/>
</dbReference>
<dbReference type="EMBL" id="JARQWQ010000006">
    <property type="protein sequence ID" value="KAK2571439.1"/>
    <property type="molecule type" value="Genomic_DNA"/>
</dbReference>
<evidence type="ECO:0000256" key="15">
    <source>
        <dbReference type="SAM" id="MobiDB-lite"/>
    </source>
</evidence>
<dbReference type="InterPro" id="IPR056865">
    <property type="entry name" value="CCTL2_WNK"/>
</dbReference>
<feature type="compositionally biased region" description="Basic and acidic residues" evidence="15">
    <location>
        <begin position="1272"/>
        <end position="1289"/>
    </location>
</feature>
<feature type="compositionally biased region" description="Polar residues" evidence="15">
    <location>
        <begin position="1487"/>
        <end position="1519"/>
    </location>
</feature>
<evidence type="ECO:0000256" key="5">
    <source>
        <dbReference type="ARBA" id="ARBA00022490"/>
    </source>
</evidence>
<evidence type="ECO:0000256" key="1">
    <source>
        <dbReference type="ARBA" id="ARBA00001946"/>
    </source>
</evidence>
<dbReference type="SUPFAM" id="SSF56112">
    <property type="entry name" value="Protein kinase-like (PK-like)"/>
    <property type="match status" value="1"/>
</dbReference>
<comment type="cofactor">
    <cofactor evidence="1">
        <name>Mg(2+)</name>
        <dbReference type="ChEBI" id="CHEBI:18420"/>
    </cofactor>
</comment>
<comment type="catalytic activity">
    <reaction evidence="13">
        <text>L-seryl-[protein] + ATP = O-phospho-L-seryl-[protein] + ADP + H(+)</text>
        <dbReference type="Rhea" id="RHEA:17989"/>
        <dbReference type="Rhea" id="RHEA-COMP:9863"/>
        <dbReference type="Rhea" id="RHEA-COMP:11604"/>
        <dbReference type="ChEBI" id="CHEBI:15378"/>
        <dbReference type="ChEBI" id="CHEBI:29999"/>
        <dbReference type="ChEBI" id="CHEBI:30616"/>
        <dbReference type="ChEBI" id="CHEBI:83421"/>
        <dbReference type="ChEBI" id="CHEBI:456216"/>
        <dbReference type="EC" id="2.7.11.1"/>
    </reaction>
</comment>
<feature type="compositionally biased region" description="Polar residues" evidence="15">
    <location>
        <begin position="629"/>
        <end position="639"/>
    </location>
</feature>
<feature type="region of interest" description="Disordered" evidence="15">
    <location>
        <begin position="1202"/>
        <end position="1316"/>
    </location>
</feature>
<dbReference type="InterPro" id="IPR011009">
    <property type="entry name" value="Kinase-like_dom_sf"/>
</dbReference>
<evidence type="ECO:0000256" key="9">
    <source>
        <dbReference type="ARBA" id="ARBA00022777"/>
    </source>
</evidence>
<name>A0AAD9R1I4_ACRCE</name>
<reference evidence="17" key="1">
    <citation type="journal article" date="2023" name="G3 (Bethesda)">
        <title>Whole genome assembly and annotation of the endangered Caribbean coral Acropora cervicornis.</title>
        <authorList>
            <person name="Selwyn J.D."/>
            <person name="Vollmer S.V."/>
        </authorList>
    </citation>
    <scope>NUCLEOTIDE SEQUENCE</scope>
    <source>
        <strain evidence="17">K2</strain>
    </source>
</reference>
<feature type="region of interest" description="Disordered" evidence="15">
    <location>
        <begin position="762"/>
        <end position="781"/>
    </location>
</feature>